<accession>A0AAD5AI22</accession>
<dbReference type="EMBL" id="MU551724">
    <property type="protein sequence ID" value="KAI5616502.1"/>
    <property type="molecule type" value="Genomic_DNA"/>
</dbReference>
<keyword evidence="1" id="KW-0732">Signal</keyword>
<comment type="caution">
    <text evidence="3">The sequence shown here is derived from an EMBL/GenBank/DDBJ whole genome shotgun (WGS) entry which is preliminary data.</text>
</comment>
<gene>
    <name evidence="3" type="ORF">C0J50_23926</name>
</gene>
<dbReference type="Pfam" id="PF00087">
    <property type="entry name" value="Toxin_TOLIP"/>
    <property type="match status" value="1"/>
</dbReference>
<protein>
    <submittedName>
        <fullName evidence="3">CD59B glycoprotein-like</fullName>
    </submittedName>
</protein>
<feature type="chain" id="PRO_5042264795" evidence="1">
    <location>
        <begin position="21"/>
        <end position="90"/>
    </location>
</feature>
<dbReference type="Gene3D" id="2.10.60.10">
    <property type="entry name" value="CD59"/>
    <property type="match status" value="1"/>
</dbReference>
<dbReference type="AlphaFoldDB" id="A0AAD5AI22"/>
<feature type="non-terminal residue" evidence="3">
    <location>
        <position position="90"/>
    </location>
</feature>
<dbReference type="InterPro" id="IPR035076">
    <property type="entry name" value="Toxin/TOLIP"/>
</dbReference>
<dbReference type="SUPFAM" id="SSF57302">
    <property type="entry name" value="Snake toxin-like"/>
    <property type="match status" value="1"/>
</dbReference>
<dbReference type="GO" id="GO:0098552">
    <property type="term" value="C:side of membrane"/>
    <property type="evidence" value="ECO:0007669"/>
    <property type="project" value="UniProtKB-KW"/>
</dbReference>
<feature type="non-terminal residue" evidence="3">
    <location>
        <position position="1"/>
    </location>
</feature>
<feature type="domain" description="Snake toxin/toxin-like" evidence="2">
    <location>
        <begin position="21"/>
        <end position="90"/>
    </location>
</feature>
<name>A0AAD5AI22_SILAS</name>
<dbReference type="Proteomes" id="UP001205998">
    <property type="component" value="Unassembled WGS sequence"/>
</dbReference>
<proteinExistence type="predicted"/>
<sequence length="90" mass="9774">IMKTLILTLVFALMLMSGSALKCKKCIAPSGGRCTTTTETCGIRQDACISAIFTNYPFGYFKRCSAMSDCLLLQGTQGIRATCCQRDLCN</sequence>
<evidence type="ECO:0000313" key="3">
    <source>
        <dbReference type="EMBL" id="KAI5616502.1"/>
    </source>
</evidence>
<evidence type="ECO:0000313" key="4">
    <source>
        <dbReference type="Proteomes" id="UP001205998"/>
    </source>
</evidence>
<reference evidence="3" key="1">
    <citation type="submission" date="2018-07" db="EMBL/GenBank/DDBJ databases">
        <title>Comparative genomics of catfishes provides insights into carnivory and benthic adaptation.</title>
        <authorList>
            <person name="Zhang Y."/>
            <person name="Wang D."/>
            <person name="Peng Z."/>
            <person name="Zheng S."/>
            <person name="Shao F."/>
            <person name="Tao W."/>
        </authorList>
    </citation>
    <scope>NUCLEOTIDE SEQUENCE</scope>
    <source>
        <strain evidence="3">Chongqing</strain>
    </source>
</reference>
<feature type="signal peptide" evidence="1">
    <location>
        <begin position="1"/>
        <end position="20"/>
    </location>
</feature>
<dbReference type="InterPro" id="IPR045860">
    <property type="entry name" value="Snake_toxin-like_sf"/>
</dbReference>
<dbReference type="CDD" id="cd23611">
    <property type="entry name" value="TFP_LU_ECD_THFP5"/>
    <property type="match status" value="1"/>
</dbReference>
<evidence type="ECO:0000256" key="1">
    <source>
        <dbReference type="SAM" id="SignalP"/>
    </source>
</evidence>
<keyword evidence="4" id="KW-1185">Reference proteome</keyword>
<organism evidence="3 4">
    <name type="scientific">Silurus asotus</name>
    <name type="common">Amur catfish</name>
    <name type="synonym">Parasilurus asotus</name>
    <dbReference type="NCBI Taxonomy" id="30991"/>
    <lineage>
        <taxon>Eukaryota</taxon>
        <taxon>Metazoa</taxon>
        <taxon>Chordata</taxon>
        <taxon>Craniata</taxon>
        <taxon>Vertebrata</taxon>
        <taxon>Euteleostomi</taxon>
        <taxon>Actinopterygii</taxon>
        <taxon>Neopterygii</taxon>
        <taxon>Teleostei</taxon>
        <taxon>Ostariophysi</taxon>
        <taxon>Siluriformes</taxon>
        <taxon>Siluridae</taxon>
        <taxon>Silurus</taxon>
    </lineage>
</organism>
<evidence type="ECO:0000259" key="2">
    <source>
        <dbReference type="Pfam" id="PF00087"/>
    </source>
</evidence>